<evidence type="ECO:0008006" key="3">
    <source>
        <dbReference type="Google" id="ProtNLM"/>
    </source>
</evidence>
<protein>
    <recommendedName>
        <fullName evidence="3">SRPBCC family protein</fullName>
    </recommendedName>
</protein>
<dbReference type="RefSeq" id="WP_158033653.1">
    <property type="nucleotide sequence ID" value="NZ_ML708616.1"/>
</dbReference>
<keyword evidence="2" id="KW-1185">Reference proteome</keyword>
<reference evidence="1 2" key="1">
    <citation type="submission" date="2019-05" db="EMBL/GenBank/DDBJ databases">
        <title>Kocuria coralli sp. nov., a novel actinobacterium isolated from coral reef seawater.</title>
        <authorList>
            <person name="Li J."/>
        </authorList>
    </citation>
    <scope>NUCLEOTIDE SEQUENCE [LARGE SCALE GENOMIC DNA]</scope>
    <source>
        <strain evidence="1 2">SCSIO 13007</strain>
    </source>
</reference>
<dbReference type="OrthoDB" id="4879399at2"/>
<gene>
    <name evidence="1" type="ORF">FCK90_07310</name>
</gene>
<proteinExistence type="predicted"/>
<dbReference type="SUPFAM" id="SSF55961">
    <property type="entry name" value="Bet v1-like"/>
    <property type="match status" value="1"/>
</dbReference>
<dbReference type="AlphaFoldDB" id="A0A5J5KXP1"/>
<name>A0A5J5KXP1_9MICC</name>
<sequence>MSPERTGDFMENAEQFLAFWASPGGRTASSTTLIAPGTVLEYPLALGPFTPSWIAIVSHFHRDEKVVLRSTRGPVDARTTVAWEGLASSPGTTRITMSVEGRAASRWNRSPILLAFGTDRYLVATGRRLLRTIEAAMERDSEAGRDAEEGRGR</sequence>
<evidence type="ECO:0000313" key="1">
    <source>
        <dbReference type="EMBL" id="KAA9394282.1"/>
    </source>
</evidence>
<comment type="caution">
    <text evidence="1">The sequence shown here is derived from an EMBL/GenBank/DDBJ whole genome shotgun (WGS) entry which is preliminary data.</text>
</comment>
<accession>A0A5J5KXP1</accession>
<evidence type="ECO:0000313" key="2">
    <source>
        <dbReference type="Proteomes" id="UP000325957"/>
    </source>
</evidence>
<dbReference type="Proteomes" id="UP000325957">
    <property type="component" value="Unassembled WGS sequence"/>
</dbReference>
<dbReference type="EMBL" id="SZWF01000007">
    <property type="protein sequence ID" value="KAA9394282.1"/>
    <property type="molecule type" value="Genomic_DNA"/>
</dbReference>
<organism evidence="1 2">
    <name type="scientific">Kocuria coralli</name>
    <dbReference type="NCBI Taxonomy" id="1461025"/>
    <lineage>
        <taxon>Bacteria</taxon>
        <taxon>Bacillati</taxon>
        <taxon>Actinomycetota</taxon>
        <taxon>Actinomycetes</taxon>
        <taxon>Micrococcales</taxon>
        <taxon>Micrococcaceae</taxon>
        <taxon>Kocuria</taxon>
    </lineage>
</organism>